<name>A0A5N7B0F1_9EURO</name>
<evidence type="ECO:0000313" key="3">
    <source>
        <dbReference type="Proteomes" id="UP000326198"/>
    </source>
</evidence>
<keyword evidence="1" id="KW-0732">Signal</keyword>
<dbReference type="Proteomes" id="UP000326198">
    <property type="component" value="Unassembled WGS sequence"/>
</dbReference>
<protein>
    <recommendedName>
        <fullName evidence="4">Ubiquitin 3 binding protein But2 C-terminal domain-containing protein</fullName>
    </recommendedName>
</protein>
<feature type="signal peptide" evidence="1">
    <location>
        <begin position="1"/>
        <end position="18"/>
    </location>
</feature>
<organism evidence="2 3">
    <name type="scientific">Aspergillus bertholletiae</name>
    <dbReference type="NCBI Taxonomy" id="1226010"/>
    <lineage>
        <taxon>Eukaryota</taxon>
        <taxon>Fungi</taxon>
        <taxon>Dikarya</taxon>
        <taxon>Ascomycota</taxon>
        <taxon>Pezizomycotina</taxon>
        <taxon>Eurotiomycetes</taxon>
        <taxon>Eurotiomycetidae</taxon>
        <taxon>Eurotiales</taxon>
        <taxon>Aspergillaceae</taxon>
        <taxon>Aspergillus</taxon>
        <taxon>Aspergillus subgen. Circumdati</taxon>
    </lineage>
</organism>
<sequence length="190" mass="21240">MKLTLLSLLSVATGVAVAAPTESIKNRNIPFDNRALGPLKPNPFQDLKYEGEWQVGRYSVQASNIKTTKGNKLLFYPMADFTNPNTRGWIHVDNNDARFNGKSVKLGCSVKNGNTKKTVPCEINITGSSLANQKYVSVQYTNTNELQTVDLDDLYLRDALFFRIKSAGKDKEITEDVTLLLDDFQYAIKL</sequence>
<evidence type="ECO:0008006" key="4">
    <source>
        <dbReference type="Google" id="ProtNLM"/>
    </source>
</evidence>
<dbReference type="OrthoDB" id="4482926at2759"/>
<evidence type="ECO:0000313" key="2">
    <source>
        <dbReference type="EMBL" id="KAE8375524.1"/>
    </source>
</evidence>
<feature type="chain" id="PRO_5025047408" description="Ubiquitin 3 binding protein But2 C-terminal domain-containing protein" evidence="1">
    <location>
        <begin position="19"/>
        <end position="190"/>
    </location>
</feature>
<evidence type="ECO:0000256" key="1">
    <source>
        <dbReference type="SAM" id="SignalP"/>
    </source>
</evidence>
<dbReference type="EMBL" id="ML736259">
    <property type="protein sequence ID" value="KAE8375524.1"/>
    <property type="molecule type" value="Genomic_DNA"/>
</dbReference>
<dbReference type="AlphaFoldDB" id="A0A5N7B0F1"/>
<keyword evidence="3" id="KW-1185">Reference proteome</keyword>
<proteinExistence type="predicted"/>
<gene>
    <name evidence="2" type="ORF">BDV26DRAFT_294995</name>
</gene>
<accession>A0A5N7B0F1</accession>
<reference evidence="2 3" key="1">
    <citation type="submission" date="2019-04" db="EMBL/GenBank/DDBJ databases">
        <title>Friends and foes A comparative genomics studyof 23 Aspergillus species from section Flavi.</title>
        <authorList>
            <consortium name="DOE Joint Genome Institute"/>
            <person name="Kjaerbolling I."/>
            <person name="Vesth T."/>
            <person name="Frisvad J.C."/>
            <person name="Nybo J.L."/>
            <person name="Theobald S."/>
            <person name="Kildgaard S."/>
            <person name="Isbrandt T."/>
            <person name="Kuo A."/>
            <person name="Sato A."/>
            <person name="Lyhne E.K."/>
            <person name="Kogle M.E."/>
            <person name="Wiebenga A."/>
            <person name="Kun R.S."/>
            <person name="Lubbers R.J."/>
            <person name="Makela M.R."/>
            <person name="Barry K."/>
            <person name="Chovatia M."/>
            <person name="Clum A."/>
            <person name="Daum C."/>
            <person name="Haridas S."/>
            <person name="He G."/>
            <person name="LaButti K."/>
            <person name="Lipzen A."/>
            <person name="Mondo S."/>
            <person name="Riley R."/>
            <person name="Salamov A."/>
            <person name="Simmons B.A."/>
            <person name="Magnuson J.K."/>
            <person name="Henrissat B."/>
            <person name="Mortensen U.H."/>
            <person name="Larsen T.O."/>
            <person name="Devries R.P."/>
            <person name="Grigoriev I.V."/>
            <person name="Machida M."/>
            <person name="Baker S.E."/>
            <person name="Andersen M.R."/>
        </authorList>
    </citation>
    <scope>NUCLEOTIDE SEQUENCE [LARGE SCALE GENOMIC DNA]</scope>
    <source>
        <strain evidence="2 3">IBT 29228</strain>
    </source>
</reference>